<proteinExistence type="predicted"/>
<name>A0A182S7Y9_9DIPT</name>
<keyword evidence="1" id="KW-0732">Signal</keyword>
<evidence type="ECO:0000313" key="3">
    <source>
        <dbReference type="Proteomes" id="UP000075901"/>
    </source>
</evidence>
<dbReference type="EnsemblMetazoa" id="AMAM001502-RA">
    <property type="protein sequence ID" value="AMAM001502-PA"/>
    <property type="gene ID" value="AMAM001502"/>
</dbReference>
<feature type="signal peptide" evidence="1">
    <location>
        <begin position="1"/>
        <end position="29"/>
    </location>
</feature>
<sequence length="122" mass="12450">MMTPVMIKSWTNQVLLAVILVVLSDPTSAQLVPDCSSKLGCLAYPVDTSCPNPDEFWSPTAVLGGCCPGCVRGLSLGTPCGIGTTIEEPSIPDTPCAPGLVCGLGNVCRLNIGKCIATGPGD</sequence>
<evidence type="ECO:0008006" key="4">
    <source>
        <dbReference type="Google" id="ProtNLM"/>
    </source>
</evidence>
<evidence type="ECO:0000256" key="1">
    <source>
        <dbReference type="SAM" id="SignalP"/>
    </source>
</evidence>
<evidence type="ECO:0000313" key="2">
    <source>
        <dbReference type="EnsemblMetazoa" id="AMAM001502-PA"/>
    </source>
</evidence>
<reference evidence="2" key="2">
    <citation type="submission" date="2020-05" db="UniProtKB">
        <authorList>
            <consortium name="EnsemblMetazoa"/>
        </authorList>
    </citation>
    <scope>IDENTIFICATION</scope>
    <source>
        <strain evidence="2">maculatus3</strain>
    </source>
</reference>
<dbReference type="VEuPathDB" id="VectorBase:AMAM001502"/>
<keyword evidence="3" id="KW-1185">Reference proteome</keyword>
<dbReference type="AlphaFoldDB" id="A0A182S7Y9"/>
<accession>A0A182S7Y9</accession>
<reference evidence="3" key="1">
    <citation type="submission" date="2013-09" db="EMBL/GenBank/DDBJ databases">
        <title>The Genome Sequence of Anopheles maculatus species B.</title>
        <authorList>
            <consortium name="The Broad Institute Genomics Platform"/>
            <person name="Neafsey D.E."/>
            <person name="Besansky N."/>
            <person name="Howell P."/>
            <person name="Walton C."/>
            <person name="Young S.K."/>
            <person name="Zeng Q."/>
            <person name="Gargeya S."/>
            <person name="Fitzgerald M."/>
            <person name="Haas B."/>
            <person name="Abouelleil A."/>
            <person name="Allen A.W."/>
            <person name="Alvarado L."/>
            <person name="Arachchi H.M."/>
            <person name="Berlin A.M."/>
            <person name="Chapman S.B."/>
            <person name="Gainer-Dewar J."/>
            <person name="Goldberg J."/>
            <person name="Griggs A."/>
            <person name="Gujja S."/>
            <person name="Hansen M."/>
            <person name="Howarth C."/>
            <person name="Imamovic A."/>
            <person name="Ireland A."/>
            <person name="Larimer J."/>
            <person name="McCowan C."/>
            <person name="Murphy C."/>
            <person name="Pearson M."/>
            <person name="Poon T.W."/>
            <person name="Priest M."/>
            <person name="Roberts A."/>
            <person name="Saif S."/>
            <person name="Shea T."/>
            <person name="Sisk P."/>
            <person name="Sykes S."/>
            <person name="Wortman J."/>
            <person name="Nusbaum C."/>
            <person name="Birren B."/>
        </authorList>
    </citation>
    <scope>NUCLEOTIDE SEQUENCE [LARGE SCALE GENOMIC DNA]</scope>
    <source>
        <strain evidence="3">maculatus3</strain>
    </source>
</reference>
<dbReference type="Proteomes" id="UP000075901">
    <property type="component" value="Unassembled WGS sequence"/>
</dbReference>
<feature type="chain" id="PRO_5008135485" description="IGFBP N-terminal domain-containing protein" evidence="1">
    <location>
        <begin position="30"/>
        <end position="122"/>
    </location>
</feature>
<protein>
    <recommendedName>
        <fullName evidence="4">IGFBP N-terminal domain-containing protein</fullName>
    </recommendedName>
</protein>
<organism evidence="2 3">
    <name type="scientific">Anopheles maculatus</name>
    <dbReference type="NCBI Taxonomy" id="74869"/>
    <lineage>
        <taxon>Eukaryota</taxon>
        <taxon>Metazoa</taxon>
        <taxon>Ecdysozoa</taxon>
        <taxon>Arthropoda</taxon>
        <taxon>Hexapoda</taxon>
        <taxon>Insecta</taxon>
        <taxon>Pterygota</taxon>
        <taxon>Neoptera</taxon>
        <taxon>Endopterygota</taxon>
        <taxon>Diptera</taxon>
        <taxon>Nematocera</taxon>
        <taxon>Culicoidea</taxon>
        <taxon>Culicidae</taxon>
        <taxon>Anophelinae</taxon>
        <taxon>Anopheles</taxon>
        <taxon>Anopheles maculatus group</taxon>
    </lineage>
</organism>